<feature type="transmembrane region" description="Helical" evidence="6">
    <location>
        <begin position="245"/>
        <end position="265"/>
    </location>
</feature>
<dbReference type="Proteomes" id="UP000186168">
    <property type="component" value="Unassembled WGS sequence"/>
</dbReference>
<proteinExistence type="predicted"/>
<comment type="caution">
    <text evidence="8">The sequence shown here is derived from an EMBL/GenBank/DDBJ whole genome shotgun (WGS) entry which is preliminary data.</text>
</comment>
<keyword evidence="4 6" id="KW-1133">Transmembrane helix</keyword>
<reference evidence="8 9" key="1">
    <citation type="submission" date="2013-05" db="EMBL/GenBank/DDBJ databases">
        <title>Genome sequence of Streptomyces sparsogenes DSM 40356.</title>
        <authorList>
            <person name="Coyne S."/>
            <person name="Seebeck F.P."/>
        </authorList>
    </citation>
    <scope>NUCLEOTIDE SEQUENCE [LARGE SCALE GENOMIC DNA]</scope>
    <source>
        <strain evidence="8 9">DSM 40356</strain>
    </source>
</reference>
<dbReference type="Pfam" id="PF00482">
    <property type="entry name" value="T2SSF"/>
    <property type="match status" value="1"/>
</dbReference>
<evidence type="ECO:0000256" key="3">
    <source>
        <dbReference type="ARBA" id="ARBA00022692"/>
    </source>
</evidence>
<sequence length="269" mass="27738">MAPEVVHSLWMTMALSAAAVSVVGAVTEARRVRTARRRLAALLPEPRREGRCPGLRERWRAEGAADAVRDWASAAGALLTCVVLVEGPLGWALGLAAGYGVRRWLRHRRAADGERSEQRAKDGAARQLPLAADLLTACLAAGAGPRKAAEAVGRSLGGPVGERLAQAAAELRLGGEPAAAWGRIAALPGAQGLARALERAGTTGAPAVEPVSRLAADSRAEQARQADTRVQRATVLATAPLGACYLPGFLLIGVVPVMLGLAAGLTRGG</sequence>
<evidence type="ECO:0000256" key="1">
    <source>
        <dbReference type="ARBA" id="ARBA00004651"/>
    </source>
</evidence>
<keyword evidence="3 6" id="KW-0812">Transmembrane</keyword>
<dbReference type="InterPro" id="IPR018076">
    <property type="entry name" value="T2SS_GspF_dom"/>
</dbReference>
<accession>A0A1R1SJP8</accession>
<protein>
    <recommendedName>
        <fullName evidence="7">Type II secretion system protein GspF domain-containing protein</fullName>
    </recommendedName>
</protein>
<keyword evidence="5 6" id="KW-0472">Membrane</keyword>
<evidence type="ECO:0000256" key="4">
    <source>
        <dbReference type="ARBA" id="ARBA00022989"/>
    </source>
</evidence>
<dbReference type="PANTHER" id="PTHR35007">
    <property type="entry name" value="INTEGRAL MEMBRANE PROTEIN-RELATED"/>
    <property type="match status" value="1"/>
</dbReference>
<name>A0A1R1SJP8_9ACTN</name>
<keyword evidence="2" id="KW-1003">Cell membrane</keyword>
<organism evidence="8 9">
    <name type="scientific">Streptomyces sparsogenes DSM 40356</name>
    <dbReference type="NCBI Taxonomy" id="1331668"/>
    <lineage>
        <taxon>Bacteria</taxon>
        <taxon>Bacillati</taxon>
        <taxon>Actinomycetota</taxon>
        <taxon>Actinomycetes</taxon>
        <taxon>Kitasatosporales</taxon>
        <taxon>Streptomycetaceae</taxon>
        <taxon>Streptomyces</taxon>
    </lineage>
</organism>
<dbReference type="RefSeq" id="WP_065961512.1">
    <property type="nucleotide sequence ID" value="NZ_ASQP01000222.1"/>
</dbReference>
<evidence type="ECO:0000259" key="7">
    <source>
        <dbReference type="Pfam" id="PF00482"/>
    </source>
</evidence>
<dbReference type="PANTHER" id="PTHR35007:SF3">
    <property type="entry name" value="POSSIBLE CONSERVED ALANINE RICH MEMBRANE PROTEIN"/>
    <property type="match status" value="1"/>
</dbReference>
<evidence type="ECO:0000256" key="2">
    <source>
        <dbReference type="ARBA" id="ARBA00022475"/>
    </source>
</evidence>
<evidence type="ECO:0000256" key="5">
    <source>
        <dbReference type="ARBA" id="ARBA00023136"/>
    </source>
</evidence>
<evidence type="ECO:0000313" key="9">
    <source>
        <dbReference type="Proteomes" id="UP000186168"/>
    </source>
</evidence>
<dbReference type="GO" id="GO:0005886">
    <property type="term" value="C:plasma membrane"/>
    <property type="evidence" value="ECO:0007669"/>
    <property type="project" value="UniProtKB-SubCell"/>
</dbReference>
<dbReference type="STRING" id="67365.GCA_001704635_05907"/>
<keyword evidence="9" id="KW-1185">Reference proteome</keyword>
<dbReference type="AlphaFoldDB" id="A0A1R1SJP8"/>
<dbReference type="GeneID" id="96743476"/>
<dbReference type="EMBL" id="ASQP01000222">
    <property type="protein sequence ID" value="OMI38538.1"/>
    <property type="molecule type" value="Genomic_DNA"/>
</dbReference>
<comment type="subcellular location">
    <subcellularLocation>
        <location evidence="1">Cell membrane</location>
        <topology evidence="1">Multi-pass membrane protein</topology>
    </subcellularLocation>
</comment>
<evidence type="ECO:0000313" key="8">
    <source>
        <dbReference type="EMBL" id="OMI38538.1"/>
    </source>
</evidence>
<evidence type="ECO:0000256" key="6">
    <source>
        <dbReference type="SAM" id="Phobius"/>
    </source>
</evidence>
<gene>
    <name evidence="8" type="ORF">SPAR_15540</name>
</gene>
<feature type="domain" description="Type II secretion system protein GspF" evidence="7">
    <location>
        <begin position="132"/>
        <end position="254"/>
    </location>
</feature>